<proteinExistence type="predicted"/>
<dbReference type="AlphaFoldDB" id="A0A265UTG0"/>
<evidence type="ECO:0000313" key="3">
    <source>
        <dbReference type="Proteomes" id="UP000216840"/>
    </source>
</evidence>
<accession>A0A265UTG0</accession>
<evidence type="ECO:0000313" key="2">
    <source>
        <dbReference type="EMBL" id="OZV68594.1"/>
    </source>
</evidence>
<evidence type="ECO:0000256" key="1">
    <source>
        <dbReference type="ARBA" id="ARBA00022729"/>
    </source>
</evidence>
<dbReference type="NCBIfam" id="TIGR04183">
    <property type="entry name" value="Por_Secre_tail"/>
    <property type="match status" value="1"/>
</dbReference>
<dbReference type="OrthoDB" id="1443859at2"/>
<gene>
    <name evidence="2" type="ORF">CA834_08980</name>
</gene>
<protein>
    <recommendedName>
        <fullName evidence="4">Secretion system C-terminal sorting domain-containing protein</fullName>
    </recommendedName>
</protein>
<dbReference type="RefSeq" id="WP_094968360.1">
    <property type="nucleotide sequence ID" value="NZ_NGJN01000004.1"/>
</dbReference>
<organism evidence="2 3">
    <name type="scientific">Winogradskyella aurantia</name>
    <dbReference type="NCBI Taxonomy" id="1915063"/>
    <lineage>
        <taxon>Bacteria</taxon>
        <taxon>Pseudomonadati</taxon>
        <taxon>Bacteroidota</taxon>
        <taxon>Flavobacteriia</taxon>
        <taxon>Flavobacteriales</taxon>
        <taxon>Flavobacteriaceae</taxon>
        <taxon>Winogradskyella</taxon>
    </lineage>
</organism>
<dbReference type="EMBL" id="NGJN01000004">
    <property type="protein sequence ID" value="OZV68594.1"/>
    <property type="molecule type" value="Genomic_DNA"/>
</dbReference>
<dbReference type="Proteomes" id="UP000216840">
    <property type="component" value="Unassembled WGS sequence"/>
</dbReference>
<evidence type="ECO:0008006" key="4">
    <source>
        <dbReference type="Google" id="ProtNLM"/>
    </source>
</evidence>
<sequence length="282" mass="31302">MITYIFSFLKLKFNLIFKFTFILFTLMPISVKAQVAFTAKHYDSISERSSNTNLGFVKLKIDNTSSTFFTDIYFNSNASLGLDPGYDAALFGGTAPAYSIYSLLVEGNTGVPLGIQTLGSNDLSGVTVPIGIHTPQGNQITVSIEEITIPEDVNVYFEDMVENNITLLNISDYTFTANTLLNSPGRFFLRFEGPPLNMDNSNFNALKIYAIKKAESIVIDGLLDSETRFTLYDLQGRLIKIKDINDSLSTRIIGFSNLSLGVHIIKLENKQGQTKTQKIILL</sequence>
<keyword evidence="1" id="KW-0732">Signal</keyword>
<dbReference type="InterPro" id="IPR026444">
    <property type="entry name" value="Secre_tail"/>
</dbReference>
<comment type="caution">
    <text evidence="2">The sequence shown here is derived from an EMBL/GenBank/DDBJ whole genome shotgun (WGS) entry which is preliminary data.</text>
</comment>
<keyword evidence="3" id="KW-1185">Reference proteome</keyword>
<name>A0A265UTG0_9FLAO</name>
<reference evidence="2 3" key="1">
    <citation type="submission" date="2017-05" db="EMBL/GenBank/DDBJ databases">
        <title>The draft genome sequence of Idiomarina salinarum WNB302.</title>
        <authorList>
            <person name="Sun Y."/>
            <person name="Chen B."/>
            <person name="Du Z."/>
        </authorList>
    </citation>
    <scope>NUCLEOTIDE SEQUENCE [LARGE SCALE GENOMIC DNA]</scope>
    <source>
        <strain evidence="2 3">WNB302</strain>
    </source>
</reference>